<organism evidence="1 2">
    <name type="scientific">Leptidea sinapis</name>
    <dbReference type="NCBI Taxonomy" id="189913"/>
    <lineage>
        <taxon>Eukaryota</taxon>
        <taxon>Metazoa</taxon>
        <taxon>Ecdysozoa</taxon>
        <taxon>Arthropoda</taxon>
        <taxon>Hexapoda</taxon>
        <taxon>Insecta</taxon>
        <taxon>Pterygota</taxon>
        <taxon>Neoptera</taxon>
        <taxon>Endopterygota</taxon>
        <taxon>Lepidoptera</taxon>
        <taxon>Glossata</taxon>
        <taxon>Ditrysia</taxon>
        <taxon>Papilionoidea</taxon>
        <taxon>Pieridae</taxon>
        <taxon>Dismorphiinae</taxon>
        <taxon>Leptidea</taxon>
    </lineage>
</organism>
<evidence type="ECO:0000313" key="1">
    <source>
        <dbReference type="EMBL" id="VVC88763.1"/>
    </source>
</evidence>
<protein>
    <submittedName>
        <fullName evidence="1">Uncharacterized protein</fullName>
    </submittedName>
</protein>
<dbReference type="InterPro" id="IPR016024">
    <property type="entry name" value="ARM-type_fold"/>
</dbReference>
<dbReference type="GO" id="GO:0005829">
    <property type="term" value="C:cytosol"/>
    <property type="evidence" value="ECO:0007669"/>
    <property type="project" value="TreeGrafter"/>
</dbReference>
<dbReference type="AlphaFoldDB" id="A0A5E4PU10"/>
<name>A0A5E4PU10_9NEOP</name>
<dbReference type="GO" id="GO:0030488">
    <property type="term" value="P:tRNA methylation"/>
    <property type="evidence" value="ECO:0007669"/>
    <property type="project" value="TreeGrafter"/>
</dbReference>
<proteinExistence type="predicted"/>
<dbReference type="EMBL" id="FZQP02000382">
    <property type="protein sequence ID" value="VVC88763.1"/>
    <property type="molecule type" value="Genomic_DNA"/>
</dbReference>
<dbReference type="InterPro" id="IPR051954">
    <property type="entry name" value="tRNA_methyltransferase_THADA"/>
</dbReference>
<dbReference type="PANTHER" id="PTHR14387">
    <property type="entry name" value="THADA/DEATH RECEPTOR INTERACTING PROTEIN"/>
    <property type="match status" value="1"/>
</dbReference>
<dbReference type="Proteomes" id="UP000324832">
    <property type="component" value="Unassembled WGS sequence"/>
</dbReference>
<sequence>MDIGERKCSDPAFTLSVARTLVQISASLEQCAAAQLGLVERLLQFVWAHLEHHMDSVKHLAAQVLTSVVSYCVRLEKTGERSGVQQLLSAVRTLDESRKSLYVGLTALSEQLGPTRLMQEFPGVVESSLRALTSQPVQASVTNFLSLLLGRHMKTQSREVIYNSWVRPALVLATSPGADSSVLQVLDTLLTTAVQNDHTLLEYILSHIERAVDESDMKCVLMLLSVARKCGVTSEDTGDKWKGLSPKSTEPMSRAELQLLLMFLKYNSNAQAPHCRQLMLALLKKTAVTEC</sequence>
<accession>A0A5E4PU10</accession>
<gene>
    <name evidence="1" type="ORF">LSINAPIS_LOCUS2047</name>
</gene>
<keyword evidence="2" id="KW-1185">Reference proteome</keyword>
<dbReference type="SUPFAM" id="SSF48371">
    <property type="entry name" value="ARM repeat"/>
    <property type="match status" value="1"/>
</dbReference>
<evidence type="ECO:0000313" key="2">
    <source>
        <dbReference type="Proteomes" id="UP000324832"/>
    </source>
</evidence>
<dbReference type="PANTHER" id="PTHR14387:SF7">
    <property type="entry name" value="THYROID ADENOMA-ASSOCIATED PROTEIN"/>
    <property type="match status" value="1"/>
</dbReference>
<reference evidence="1 2" key="1">
    <citation type="submission" date="2017-07" db="EMBL/GenBank/DDBJ databases">
        <authorList>
            <person name="Talla V."/>
            <person name="Backstrom N."/>
        </authorList>
    </citation>
    <scope>NUCLEOTIDE SEQUENCE [LARGE SCALE GENOMIC DNA]</scope>
</reference>